<dbReference type="OrthoDB" id="9779889at2"/>
<dbReference type="SUPFAM" id="SSF46565">
    <property type="entry name" value="Chaperone J-domain"/>
    <property type="match status" value="1"/>
</dbReference>
<evidence type="ECO:0000256" key="2">
    <source>
        <dbReference type="ARBA" id="ARBA00023186"/>
    </source>
</evidence>
<dbReference type="GO" id="GO:0051082">
    <property type="term" value="F:unfolded protein binding"/>
    <property type="evidence" value="ECO:0007669"/>
    <property type="project" value="InterPro"/>
</dbReference>
<dbReference type="CDD" id="cd06257">
    <property type="entry name" value="DnaJ"/>
    <property type="match status" value="1"/>
</dbReference>
<protein>
    <submittedName>
        <fullName evidence="4">Curved DNA-binding protein</fullName>
    </submittedName>
</protein>
<dbReference type="AlphaFoldDB" id="A0A078KWY3"/>
<dbReference type="InterPro" id="IPR018253">
    <property type="entry name" value="DnaJ_domain_CS"/>
</dbReference>
<dbReference type="GO" id="GO:0042026">
    <property type="term" value="P:protein refolding"/>
    <property type="evidence" value="ECO:0007669"/>
    <property type="project" value="TreeGrafter"/>
</dbReference>
<dbReference type="PRINTS" id="PR00625">
    <property type="entry name" value="JDOMAIN"/>
</dbReference>
<gene>
    <name evidence="4" type="primary">cbpA</name>
    <name evidence="4" type="ORF">BN59_01820</name>
</gene>
<dbReference type="PANTHER" id="PTHR43096:SF52">
    <property type="entry name" value="DNAJ HOMOLOG 1, MITOCHONDRIAL-RELATED"/>
    <property type="match status" value="1"/>
</dbReference>
<evidence type="ECO:0000256" key="1">
    <source>
        <dbReference type="ARBA" id="ARBA00022490"/>
    </source>
</evidence>
<dbReference type="Pfam" id="PF01556">
    <property type="entry name" value="DnaJ_C"/>
    <property type="match status" value="1"/>
</dbReference>
<reference evidence="4 5" key="1">
    <citation type="submission" date="2014-06" db="EMBL/GenBank/DDBJ databases">
        <authorList>
            <person name="Urmite Genomes Urmite Genomes"/>
        </authorList>
    </citation>
    <scope>NUCLEOTIDE SEQUENCE [LARGE SCALE GENOMIC DNA]</scope>
</reference>
<dbReference type="RefSeq" id="WP_043874060.1">
    <property type="nucleotide sequence ID" value="NZ_CCVW01000002.1"/>
</dbReference>
<dbReference type="EMBL" id="CCSB01000002">
    <property type="protein sequence ID" value="CDZ77537.1"/>
    <property type="molecule type" value="Genomic_DNA"/>
</dbReference>
<dbReference type="SUPFAM" id="SSF49493">
    <property type="entry name" value="HSP40/DnaJ peptide-binding domain"/>
    <property type="match status" value="2"/>
</dbReference>
<dbReference type="Pfam" id="PF00226">
    <property type="entry name" value="DnaJ"/>
    <property type="match status" value="1"/>
</dbReference>
<evidence type="ECO:0000313" key="4">
    <source>
        <dbReference type="EMBL" id="CDZ77537.1"/>
    </source>
</evidence>
<dbReference type="SMART" id="SM00271">
    <property type="entry name" value="DnaJ"/>
    <property type="match status" value="1"/>
</dbReference>
<dbReference type="Gene3D" id="1.10.287.110">
    <property type="entry name" value="DnaJ domain"/>
    <property type="match status" value="1"/>
</dbReference>
<keyword evidence="5" id="KW-1185">Reference proteome</keyword>
<dbReference type="PROSITE" id="PS00636">
    <property type="entry name" value="DNAJ_1"/>
    <property type="match status" value="1"/>
</dbReference>
<dbReference type="InterPro" id="IPR008971">
    <property type="entry name" value="HSP40/DnaJ_pept-bd"/>
</dbReference>
<dbReference type="STRING" id="1034943.BN59_01820"/>
<dbReference type="CDD" id="cd10747">
    <property type="entry name" value="DnaJ_C"/>
    <property type="match status" value="1"/>
</dbReference>
<evidence type="ECO:0000313" key="5">
    <source>
        <dbReference type="Proteomes" id="UP000044071"/>
    </source>
</evidence>
<dbReference type="GO" id="GO:0003677">
    <property type="term" value="F:DNA binding"/>
    <property type="evidence" value="ECO:0007669"/>
    <property type="project" value="UniProtKB-KW"/>
</dbReference>
<dbReference type="Proteomes" id="UP000044071">
    <property type="component" value="Unassembled WGS sequence"/>
</dbReference>
<dbReference type="GO" id="GO:0005737">
    <property type="term" value="C:cytoplasm"/>
    <property type="evidence" value="ECO:0007669"/>
    <property type="project" value="TreeGrafter"/>
</dbReference>
<dbReference type="PANTHER" id="PTHR43096">
    <property type="entry name" value="DNAJ HOMOLOG 1, MITOCHONDRIAL-RELATED"/>
    <property type="match status" value="1"/>
</dbReference>
<dbReference type="InterPro" id="IPR001623">
    <property type="entry name" value="DnaJ_domain"/>
</dbReference>
<dbReference type="eggNOG" id="COG0484">
    <property type="taxonomic scope" value="Bacteria"/>
</dbReference>
<dbReference type="Gene3D" id="2.60.260.20">
    <property type="entry name" value="Urease metallochaperone UreE, N-terminal domain"/>
    <property type="match status" value="2"/>
</dbReference>
<evidence type="ECO:0000259" key="3">
    <source>
        <dbReference type="PROSITE" id="PS50076"/>
    </source>
</evidence>
<keyword evidence="4" id="KW-0238">DNA-binding</keyword>
<accession>A0A078KWY3</accession>
<dbReference type="FunFam" id="2.60.260.20:FF:000013">
    <property type="entry name" value="DnaJ subfamily B member 11"/>
    <property type="match status" value="1"/>
</dbReference>
<proteinExistence type="predicted"/>
<sequence>MDYKDYYKIMGLERGASQEEIKRSYRKLARKYHPDVSKEENAEAKFKELGEAYEVLHDPEKRAKYDQYGQYWKEQEQARHNPHSEQKYQYQNFDEGQSADFEDFLNSIFRERYGQQQSSFYEQGRDIHASLAIDLEDSFSGAEKTLQLQTPVVDEKTGRMDYHNRAVRVKIPKGIADKQQIRLKGQGIKGGAHQAGDLYIEIIINPHSLFTLKKNDIYLRVPISPWEAALGATIQVPTLAGPVSLKIPKLSQNGKQLRLKGRGLPAHTPGDQYVTLEIVIPQIENPQIDALYEQLAKAANFNPRERLGVNNV</sequence>
<keyword evidence="1" id="KW-0963">Cytoplasm</keyword>
<feature type="domain" description="J" evidence="3">
    <location>
        <begin position="5"/>
        <end position="69"/>
    </location>
</feature>
<dbReference type="InterPro" id="IPR036869">
    <property type="entry name" value="J_dom_sf"/>
</dbReference>
<name>A0A078KWY3_9GAMM</name>
<dbReference type="InterPro" id="IPR002939">
    <property type="entry name" value="DnaJ_C"/>
</dbReference>
<keyword evidence="2" id="KW-0143">Chaperone</keyword>
<dbReference type="PROSITE" id="PS50076">
    <property type="entry name" value="DNAJ_2"/>
    <property type="match status" value="1"/>
</dbReference>
<organism evidence="4 5">
    <name type="scientific">Legionella massiliensis</name>
    <dbReference type="NCBI Taxonomy" id="1034943"/>
    <lineage>
        <taxon>Bacteria</taxon>
        <taxon>Pseudomonadati</taxon>
        <taxon>Pseudomonadota</taxon>
        <taxon>Gammaproteobacteria</taxon>
        <taxon>Legionellales</taxon>
        <taxon>Legionellaceae</taxon>
        <taxon>Legionella</taxon>
    </lineage>
</organism>